<dbReference type="STRING" id="1149755.A0A2J6RY97"/>
<dbReference type="PROSITE" id="PS51471">
    <property type="entry name" value="FE2OG_OXY"/>
    <property type="match status" value="1"/>
</dbReference>
<dbReference type="GO" id="GO:0046872">
    <property type="term" value="F:metal ion binding"/>
    <property type="evidence" value="ECO:0007669"/>
    <property type="project" value="UniProtKB-KW"/>
</dbReference>
<dbReference type="Gene3D" id="2.60.120.330">
    <property type="entry name" value="B-lactam Antibiotic, Isopenicillin N Synthase, Chain"/>
    <property type="match status" value="1"/>
</dbReference>
<evidence type="ECO:0000313" key="5">
    <source>
        <dbReference type="Proteomes" id="UP000235786"/>
    </source>
</evidence>
<dbReference type="FunFam" id="2.60.120.330:FF:000045">
    <property type="entry name" value="Oxidoreductase, 2OG-Fe(II) oxygenase family, putative"/>
    <property type="match status" value="1"/>
</dbReference>
<dbReference type="Pfam" id="PF14226">
    <property type="entry name" value="DIOX_N"/>
    <property type="match status" value="1"/>
</dbReference>
<dbReference type="GO" id="GO:0016491">
    <property type="term" value="F:oxidoreductase activity"/>
    <property type="evidence" value="ECO:0007669"/>
    <property type="project" value="UniProtKB-KW"/>
</dbReference>
<dbReference type="EMBL" id="KZ613942">
    <property type="protein sequence ID" value="PMD43486.1"/>
    <property type="molecule type" value="Genomic_DNA"/>
</dbReference>
<dbReference type="GO" id="GO:0044283">
    <property type="term" value="P:small molecule biosynthetic process"/>
    <property type="evidence" value="ECO:0007669"/>
    <property type="project" value="UniProtKB-ARBA"/>
</dbReference>
<dbReference type="InterPro" id="IPR027443">
    <property type="entry name" value="IPNS-like_sf"/>
</dbReference>
<keyword evidence="2" id="KW-0560">Oxidoreductase</keyword>
<sequence>MPTQAYFKKYPAFPSDIPTAQLPRLSLSKLLDHEKDESDALFKACRTMGFFLLDFEGCSEGEGFLKKAEAMFDLNEEVSAVDVDELLRYSYRPPHSLFGFKPIGNIKIEDGRPDRVQFYNIGQDDMTGTSKPLSNPPCIEARRPDIKAYMEQAHSIISLICSHLDKQLHLSPGTLISMQPRNRPSGTSLRMLKYPPQPEGDQRTSLLGHTDIGTLTILFNITGGLQLLSPGADPKDESSWMYIQPAPGCAIVNLGDAMVEWSAGILRSNMHRVTFAPGEQGKVDRYSLAYLVRAVGDASMKRLSGDGSLIPGLSEGEEENEMNAKQWEVAKGMAIMSGRDNARSRGGREIMVG</sequence>
<reference evidence="4 5" key="1">
    <citation type="submission" date="2016-04" db="EMBL/GenBank/DDBJ databases">
        <title>A degradative enzymes factory behind the ericoid mycorrhizal symbiosis.</title>
        <authorList>
            <consortium name="DOE Joint Genome Institute"/>
            <person name="Martino E."/>
            <person name="Morin E."/>
            <person name="Grelet G."/>
            <person name="Kuo A."/>
            <person name="Kohler A."/>
            <person name="Daghino S."/>
            <person name="Barry K."/>
            <person name="Choi C."/>
            <person name="Cichocki N."/>
            <person name="Clum A."/>
            <person name="Copeland A."/>
            <person name="Hainaut M."/>
            <person name="Haridas S."/>
            <person name="Labutti K."/>
            <person name="Lindquist E."/>
            <person name="Lipzen A."/>
            <person name="Khouja H.-R."/>
            <person name="Murat C."/>
            <person name="Ohm R."/>
            <person name="Olson A."/>
            <person name="Spatafora J."/>
            <person name="Veneault-Fourrey C."/>
            <person name="Henrissat B."/>
            <person name="Grigoriev I."/>
            <person name="Martin F."/>
            <person name="Perotto S."/>
        </authorList>
    </citation>
    <scope>NUCLEOTIDE SEQUENCE [LARGE SCALE GENOMIC DNA]</scope>
    <source>
        <strain evidence="4 5">F</strain>
    </source>
</reference>
<name>A0A2J6RY97_HYAVF</name>
<accession>A0A2J6RY97</accession>
<dbReference type="SUPFAM" id="SSF51197">
    <property type="entry name" value="Clavaminate synthase-like"/>
    <property type="match status" value="1"/>
</dbReference>
<evidence type="ECO:0000259" key="3">
    <source>
        <dbReference type="PROSITE" id="PS51471"/>
    </source>
</evidence>
<protein>
    <submittedName>
        <fullName evidence="4">Clavaminate synthase-like protein</fullName>
    </submittedName>
</protein>
<evidence type="ECO:0000313" key="4">
    <source>
        <dbReference type="EMBL" id="PMD43486.1"/>
    </source>
</evidence>
<feature type="domain" description="Fe2OG dioxygenase" evidence="3">
    <location>
        <begin position="185"/>
        <end position="294"/>
    </location>
</feature>
<keyword evidence="5" id="KW-1185">Reference proteome</keyword>
<organism evidence="4 5">
    <name type="scientific">Hyaloscypha variabilis (strain UAMH 11265 / GT02V1 / F)</name>
    <name type="common">Meliniomyces variabilis</name>
    <dbReference type="NCBI Taxonomy" id="1149755"/>
    <lineage>
        <taxon>Eukaryota</taxon>
        <taxon>Fungi</taxon>
        <taxon>Dikarya</taxon>
        <taxon>Ascomycota</taxon>
        <taxon>Pezizomycotina</taxon>
        <taxon>Leotiomycetes</taxon>
        <taxon>Helotiales</taxon>
        <taxon>Hyaloscyphaceae</taxon>
        <taxon>Hyaloscypha</taxon>
        <taxon>Hyaloscypha variabilis</taxon>
    </lineage>
</organism>
<dbReference type="Proteomes" id="UP000235786">
    <property type="component" value="Unassembled WGS sequence"/>
</dbReference>
<comment type="similarity">
    <text evidence="1 2">Belongs to the iron/ascorbate-dependent oxidoreductase family.</text>
</comment>
<dbReference type="OrthoDB" id="288590at2759"/>
<dbReference type="Pfam" id="PF03171">
    <property type="entry name" value="2OG-FeII_Oxy"/>
    <property type="match status" value="1"/>
</dbReference>
<evidence type="ECO:0000256" key="2">
    <source>
        <dbReference type="RuleBase" id="RU003682"/>
    </source>
</evidence>
<dbReference type="InterPro" id="IPR026992">
    <property type="entry name" value="DIOX_N"/>
</dbReference>
<gene>
    <name evidence="4" type="ORF">L207DRAFT_564161</name>
</gene>
<proteinExistence type="inferred from homology"/>
<keyword evidence="2" id="KW-0408">Iron</keyword>
<keyword evidence="2" id="KW-0479">Metal-binding</keyword>
<dbReference type="InterPro" id="IPR044861">
    <property type="entry name" value="IPNS-like_FE2OG_OXY"/>
</dbReference>
<dbReference type="InterPro" id="IPR050231">
    <property type="entry name" value="Iron_ascorbate_oxido_reductase"/>
</dbReference>
<dbReference type="PANTHER" id="PTHR47990">
    <property type="entry name" value="2-OXOGLUTARATE (2OG) AND FE(II)-DEPENDENT OXYGENASE SUPERFAMILY PROTEIN-RELATED"/>
    <property type="match status" value="1"/>
</dbReference>
<evidence type="ECO:0000256" key="1">
    <source>
        <dbReference type="ARBA" id="ARBA00008056"/>
    </source>
</evidence>
<dbReference type="InterPro" id="IPR005123">
    <property type="entry name" value="Oxoglu/Fe-dep_dioxygenase_dom"/>
</dbReference>
<dbReference type="AlphaFoldDB" id="A0A2J6RY97"/>